<dbReference type="GO" id="GO:0015627">
    <property type="term" value="C:type II protein secretion system complex"/>
    <property type="evidence" value="ECO:0007669"/>
    <property type="project" value="InterPro"/>
</dbReference>
<evidence type="ECO:0000313" key="3">
    <source>
        <dbReference type="EMBL" id="RIX83308.1"/>
    </source>
</evidence>
<dbReference type="RefSeq" id="WP_119552847.1">
    <property type="nucleotide sequence ID" value="NZ_QXMN01000005.1"/>
</dbReference>
<dbReference type="InterPro" id="IPR045584">
    <property type="entry name" value="Pilin-like"/>
</dbReference>
<evidence type="ECO:0000256" key="2">
    <source>
        <dbReference type="SAM" id="Phobius"/>
    </source>
</evidence>
<dbReference type="InterPro" id="IPR012902">
    <property type="entry name" value="N_methyl_site"/>
</dbReference>
<evidence type="ECO:0000256" key="1">
    <source>
        <dbReference type="ARBA" id="ARBA00022481"/>
    </source>
</evidence>
<keyword evidence="1" id="KW-0488">Methylation</keyword>
<feature type="transmembrane region" description="Helical" evidence="2">
    <location>
        <begin position="12"/>
        <end position="31"/>
    </location>
</feature>
<protein>
    <submittedName>
        <fullName evidence="3">Prepilin-type N-terminal cleavage/methylation domain-containing protein</fullName>
    </submittedName>
</protein>
<dbReference type="GO" id="GO:0015628">
    <property type="term" value="P:protein secretion by the type II secretion system"/>
    <property type="evidence" value="ECO:0007669"/>
    <property type="project" value="InterPro"/>
</dbReference>
<dbReference type="OrthoDB" id="9795612at2"/>
<sequence length="129" mass="14367">MKQRVAGRRGFTLIELLVVMAIVSALLSIVVPRYMSKVDVAKEAALKENLNALRVALDQYNSDKGTYPEKLTDLVGQRYLRALPIDPVTERRDSWIVSIREEEGGKKVIHDVRSGAAGNGLDGTPFRSW</sequence>
<dbReference type="NCBIfam" id="TIGR02532">
    <property type="entry name" value="IV_pilin_GFxxxE"/>
    <property type="match status" value="1"/>
</dbReference>
<organism evidence="3 4">
    <name type="scientific">Acidovorax cavernicola</name>
    <dbReference type="NCBI Taxonomy" id="1675792"/>
    <lineage>
        <taxon>Bacteria</taxon>
        <taxon>Pseudomonadati</taxon>
        <taxon>Pseudomonadota</taxon>
        <taxon>Betaproteobacteria</taxon>
        <taxon>Burkholderiales</taxon>
        <taxon>Comamonadaceae</taxon>
        <taxon>Acidovorax</taxon>
    </lineage>
</organism>
<evidence type="ECO:0000313" key="4">
    <source>
        <dbReference type="Proteomes" id="UP000265619"/>
    </source>
</evidence>
<dbReference type="SUPFAM" id="SSF54523">
    <property type="entry name" value="Pili subunits"/>
    <property type="match status" value="1"/>
</dbReference>
<dbReference type="AlphaFoldDB" id="A0A9X8D7D2"/>
<dbReference type="Gene3D" id="3.30.700.10">
    <property type="entry name" value="Glycoprotein, Type 4 Pilin"/>
    <property type="match status" value="1"/>
</dbReference>
<keyword evidence="2" id="KW-0812">Transmembrane</keyword>
<dbReference type="Proteomes" id="UP000265619">
    <property type="component" value="Unassembled WGS sequence"/>
</dbReference>
<reference evidence="3 4" key="1">
    <citation type="submission" date="2018-09" db="EMBL/GenBank/DDBJ databases">
        <title>Acidovorax cavernicola nov. sp. isolated from Gruta de las Maravillas (Aracena, Spain).</title>
        <authorList>
            <person name="Jurado V."/>
            <person name="Gutierrez-Patricio S."/>
            <person name="Gonzalez-Pimentel J.L."/>
            <person name="Miller A.Z."/>
            <person name="Laiz L."/>
            <person name="Saiz-Jimenez C."/>
        </authorList>
    </citation>
    <scope>NUCLEOTIDE SEQUENCE [LARGE SCALE GENOMIC DNA]</scope>
    <source>
        <strain evidence="3 4">1011MAR4D40.2</strain>
    </source>
</reference>
<dbReference type="PROSITE" id="PS00409">
    <property type="entry name" value="PROKAR_NTER_METHYL"/>
    <property type="match status" value="1"/>
</dbReference>
<keyword evidence="2" id="KW-1133">Transmembrane helix</keyword>
<dbReference type="PANTHER" id="PTHR30093:SF47">
    <property type="entry name" value="TYPE IV PILUS NON-CORE MINOR PILIN PILE"/>
    <property type="match status" value="1"/>
</dbReference>
<keyword evidence="4" id="KW-1185">Reference proteome</keyword>
<dbReference type="PRINTS" id="PR00813">
    <property type="entry name" value="BCTERIALGSPG"/>
</dbReference>
<proteinExistence type="predicted"/>
<gene>
    <name evidence="3" type="ORF">D3H34_07170</name>
</gene>
<name>A0A9X8D7D2_9BURK</name>
<keyword evidence="2" id="KW-0472">Membrane</keyword>
<dbReference type="InterPro" id="IPR000983">
    <property type="entry name" value="Bac_GSPG_pilin"/>
</dbReference>
<dbReference type="EMBL" id="QXMN01000005">
    <property type="protein sequence ID" value="RIX83308.1"/>
    <property type="molecule type" value="Genomic_DNA"/>
</dbReference>
<dbReference type="PANTHER" id="PTHR30093">
    <property type="entry name" value="GENERAL SECRETION PATHWAY PROTEIN G"/>
    <property type="match status" value="1"/>
</dbReference>
<comment type="caution">
    <text evidence="3">The sequence shown here is derived from an EMBL/GenBank/DDBJ whole genome shotgun (WGS) entry which is preliminary data.</text>
</comment>
<accession>A0A9X8D7D2</accession>
<dbReference type="Pfam" id="PF07963">
    <property type="entry name" value="N_methyl"/>
    <property type="match status" value="1"/>
</dbReference>